<feature type="region of interest" description="Disordered" evidence="1">
    <location>
        <begin position="344"/>
        <end position="363"/>
    </location>
</feature>
<feature type="region of interest" description="Disordered" evidence="1">
    <location>
        <begin position="702"/>
        <end position="730"/>
    </location>
</feature>
<feature type="compositionally biased region" description="Polar residues" evidence="1">
    <location>
        <begin position="53"/>
        <end position="62"/>
    </location>
</feature>
<evidence type="ECO:0000256" key="1">
    <source>
        <dbReference type="SAM" id="MobiDB-lite"/>
    </source>
</evidence>
<reference evidence="2 3" key="1">
    <citation type="submission" date="2018-06" db="EMBL/GenBank/DDBJ databases">
        <title>Genome Sequence of the Brown Rot Fungal Pathogen Monilinia fructigena.</title>
        <authorList>
            <person name="Landi L."/>
            <person name="De Miccolis Angelini R.M."/>
            <person name="Pollastro S."/>
            <person name="Abate D."/>
            <person name="Faretra F."/>
            <person name="Romanazzi G."/>
        </authorList>
    </citation>
    <scope>NUCLEOTIDE SEQUENCE [LARGE SCALE GENOMIC DNA]</scope>
    <source>
        <strain evidence="2 3">Mfrg269</strain>
    </source>
</reference>
<feature type="region of interest" description="Disordered" evidence="1">
    <location>
        <begin position="1"/>
        <end position="29"/>
    </location>
</feature>
<comment type="caution">
    <text evidence="2">The sequence shown here is derived from an EMBL/GenBank/DDBJ whole genome shotgun (WGS) entry which is preliminary data.</text>
</comment>
<feature type="region of interest" description="Disordered" evidence="1">
    <location>
        <begin position="558"/>
        <end position="580"/>
    </location>
</feature>
<keyword evidence="3" id="KW-1185">Reference proteome</keyword>
<name>A0A395IH14_9HELO</name>
<feature type="compositionally biased region" description="Polar residues" evidence="1">
    <location>
        <begin position="711"/>
        <end position="729"/>
    </location>
</feature>
<dbReference type="Proteomes" id="UP000249056">
    <property type="component" value="Unassembled WGS sequence"/>
</dbReference>
<sequence length="837" mass="93440">MNWTGGRLQRHSGKSSRGGGALTNRQKEHFAKVKAKLRSGGQKNIPVKWSIFDRSSASQSKRQGQRLESHSSSGRNYEHGLRRESEKSEYERERWDEREEHDHNPALGSFCRESKAIYANNNSPSVEIVQRSLILEDDLYNATPSPLRIKGQPAVSPKLRDVPQNYQAQELKEESMEEKRRKLLSKADWVGLSIRRLPQMRFNFPKNDGDIGRRRIVKDGHRAMYSKLQTRISSPFASRKVQMCEHEEENTGGRAKSDVRIRIGDRIIPPGISSNSRPSKAVSQSKSLMMHQTFQSDEMLLDDDGGQQDPEMRFPLRGDQNAAHAQKLQQEPKTLERVPLITTNVGETPHKPNGESSTFSSTTEKSVCEMNQPIPRRPGKHSVLNLGSPNCNSSVLAQVGGVKRVVPRDEVVDNETWEVWMASSTRNTEYHGCDNEGERGTVERNVSISPGISVISTFRGDIYSGPRSDDDNSGQYEHDESWEGCESSMMQEYIEISEGNATQTREANCISNNEVRSGFDFYSQPLSIEYGKVLDEIGVPVASDKSNNEGDILIEPQCTPSSQMTSSSISWNPPLSQSPSMTGPYQHNLVENLQIKTSHLQHDLFVASQSINPDETLLQQEEGFLPKSGHKPDKINDCSTKGVQKETDQNELWMKFVFDDDSEDEGIPAKKTISTKSGLGTSRGEPPRFGNFDMALSHSSVIDGKREGKPSPTSSTFVHNSADTENSLQPRYFAPIRSRAIRQNLQLGENGAAEEETSQSSELSTYVSQFNESYNSPTPSTRATNTLYIEKQYQVNGDSNTENYASVVYPINSYILNLNSSPSSEPESVSMVAVPGS</sequence>
<dbReference type="EMBL" id="QKRW01000053">
    <property type="protein sequence ID" value="RAL59446.1"/>
    <property type="molecule type" value="Genomic_DNA"/>
</dbReference>
<evidence type="ECO:0000313" key="2">
    <source>
        <dbReference type="EMBL" id="RAL59446.1"/>
    </source>
</evidence>
<organism evidence="2 3">
    <name type="scientific">Monilinia fructigena</name>
    <dbReference type="NCBI Taxonomy" id="38457"/>
    <lineage>
        <taxon>Eukaryota</taxon>
        <taxon>Fungi</taxon>
        <taxon>Dikarya</taxon>
        <taxon>Ascomycota</taxon>
        <taxon>Pezizomycotina</taxon>
        <taxon>Leotiomycetes</taxon>
        <taxon>Helotiales</taxon>
        <taxon>Sclerotiniaceae</taxon>
        <taxon>Monilinia</taxon>
    </lineage>
</organism>
<feature type="region of interest" description="Disordered" evidence="1">
    <location>
        <begin position="666"/>
        <end position="686"/>
    </location>
</feature>
<feature type="compositionally biased region" description="Basic and acidic residues" evidence="1">
    <location>
        <begin position="76"/>
        <end position="104"/>
    </location>
</feature>
<evidence type="ECO:0000313" key="3">
    <source>
        <dbReference type="Proteomes" id="UP000249056"/>
    </source>
</evidence>
<gene>
    <name evidence="2" type="ORF">DID88_006819</name>
</gene>
<accession>A0A395IH14</accession>
<protein>
    <submittedName>
        <fullName evidence="2">Uncharacterized protein</fullName>
    </submittedName>
</protein>
<feature type="compositionally biased region" description="Low complexity" evidence="1">
    <location>
        <begin position="561"/>
        <end position="570"/>
    </location>
</feature>
<proteinExistence type="predicted"/>
<feature type="region of interest" description="Disordered" evidence="1">
    <location>
        <begin position="48"/>
        <end position="107"/>
    </location>
</feature>
<feature type="compositionally biased region" description="Polar residues" evidence="1">
    <location>
        <begin position="571"/>
        <end position="580"/>
    </location>
</feature>
<dbReference type="AlphaFoldDB" id="A0A395IH14"/>
<dbReference type="OrthoDB" id="5426563at2759"/>